<dbReference type="Proteomes" id="UP000177515">
    <property type="component" value="Chromosome 1"/>
</dbReference>
<gene>
    <name evidence="1" type="ORF">BKK80_10870</name>
</gene>
<accession>A0ABM6F4B5</accession>
<keyword evidence="2" id="KW-1185">Reference proteome</keyword>
<evidence type="ECO:0000313" key="2">
    <source>
        <dbReference type="Proteomes" id="UP000177515"/>
    </source>
</evidence>
<proteinExistence type="predicted"/>
<protein>
    <submittedName>
        <fullName evidence="1">Uncharacterized protein</fullName>
    </submittedName>
</protein>
<dbReference type="EMBL" id="CP017754">
    <property type="protein sequence ID" value="AOZ06279.1"/>
    <property type="molecule type" value="Genomic_DNA"/>
</dbReference>
<organism evidence="1 2">
    <name type="scientific">Cupriavidus malaysiensis</name>
    <dbReference type="NCBI Taxonomy" id="367825"/>
    <lineage>
        <taxon>Bacteria</taxon>
        <taxon>Pseudomonadati</taxon>
        <taxon>Pseudomonadota</taxon>
        <taxon>Betaproteobacteria</taxon>
        <taxon>Burkholderiales</taxon>
        <taxon>Burkholderiaceae</taxon>
        <taxon>Cupriavidus</taxon>
    </lineage>
</organism>
<evidence type="ECO:0000313" key="1">
    <source>
        <dbReference type="EMBL" id="AOZ06279.1"/>
    </source>
</evidence>
<name>A0ABM6F4B5_9BURK</name>
<reference evidence="1 2" key="1">
    <citation type="submission" date="2016-10" db="EMBL/GenBank/DDBJ databases">
        <title>Complete genome sequences of three Cupriavidus strains isolated from various Malaysian environments.</title>
        <authorList>
            <person name="Abdullah A.A.-A."/>
            <person name="Shafie N.A.H."/>
            <person name="Lau N.S."/>
        </authorList>
    </citation>
    <scope>NUCLEOTIDE SEQUENCE [LARGE SCALE GENOMIC DNA]</scope>
    <source>
        <strain evidence="1 2">USMAA1020</strain>
    </source>
</reference>
<sequence length="85" mass="9424">MFPQDREWIDIRIVVIVRTDDPVAQFSPSLDTLEDFVSDMLTIWPEDESSIKNGGNSCTGQPKLPVLDGTGHTFGGEKINTMLSL</sequence>